<dbReference type="InterPro" id="IPR051537">
    <property type="entry name" value="DNA_Adenine_Mtase"/>
</dbReference>
<evidence type="ECO:0000313" key="10">
    <source>
        <dbReference type="Proteomes" id="UP000198373"/>
    </source>
</evidence>
<accession>A0A239GKX0</accession>
<comment type="catalytic activity">
    <reaction evidence="6">
        <text>a 2'-deoxyadenosine in DNA + S-adenosyl-L-methionine = an N(6)-methyl-2'-deoxyadenosine in DNA + S-adenosyl-L-homocysteine + H(+)</text>
        <dbReference type="Rhea" id="RHEA:15197"/>
        <dbReference type="Rhea" id="RHEA-COMP:12418"/>
        <dbReference type="Rhea" id="RHEA-COMP:12419"/>
        <dbReference type="ChEBI" id="CHEBI:15378"/>
        <dbReference type="ChEBI" id="CHEBI:57856"/>
        <dbReference type="ChEBI" id="CHEBI:59789"/>
        <dbReference type="ChEBI" id="CHEBI:90615"/>
        <dbReference type="ChEBI" id="CHEBI:90616"/>
        <dbReference type="EC" id="2.1.1.72"/>
    </reaction>
</comment>
<dbReference type="InterPro" id="IPR003356">
    <property type="entry name" value="DNA_methylase_A-5"/>
</dbReference>
<protein>
    <recommendedName>
        <fullName evidence="1">site-specific DNA-methyltransferase (adenine-specific)</fullName>
        <ecNumber evidence="1">2.1.1.72</ecNumber>
    </recommendedName>
</protein>
<feature type="domain" description="DNA methylase adenine-specific" evidence="7">
    <location>
        <begin position="151"/>
        <end position="461"/>
    </location>
</feature>
<dbReference type="RefSeq" id="WP_089306256.1">
    <property type="nucleotide sequence ID" value="NZ_FZOO01000006.1"/>
</dbReference>
<gene>
    <name evidence="9" type="ORF">SAMN06893096_106258</name>
</gene>
<evidence type="ECO:0000256" key="5">
    <source>
        <dbReference type="ARBA" id="ARBA00022747"/>
    </source>
</evidence>
<evidence type="ECO:0000313" key="9">
    <source>
        <dbReference type="EMBL" id="SNS69809.1"/>
    </source>
</evidence>
<dbReference type="GO" id="GO:0003677">
    <property type="term" value="F:DNA binding"/>
    <property type="evidence" value="ECO:0007669"/>
    <property type="project" value="InterPro"/>
</dbReference>
<dbReference type="PRINTS" id="PR00507">
    <property type="entry name" value="N12N6MTFRASE"/>
</dbReference>
<keyword evidence="4" id="KW-0949">S-adenosyl-L-methionine</keyword>
<evidence type="ECO:0000256" key="3">
    <source>
        <dbReference type="ARBA" id="ARBA00022679"/>
    </source>
</evidence>
<evidence type="ECO:0000256" key="6">
    <source>
        <dbReference type="ARBA" id="ARBA00047942"/>
    </source>
</evidence>
<dbReference type="InterPro" id="IPR029063">
    <property type="entry name" value="SAM-dependent_MTases_sf"/>
</dbReference>
<dbReference type="SUPFAM" id="SSF53335">
    <property type="entry name" value="S-adenosyl-L-methionine-dependent methyltransferases"/>
    <property type="match status" value="1"/>
</dbReference>
<keyword evidence="5" id="KW-0680">Restriction system</keyword>
<dbReference type="Pfam" id="PF12161">
    <property type="entry name" value="HsdM_N"/>
    <property type="match status" value="1"/>
</dbReference>
<keyword evidence="10" id="KW-1185">Reference proteome</keyword>
<reference evidence="10" key="1">
    <citation type="submission" date="2017-06" db="EMBL/GenBank/DDBJ databases">
        <authorList>
            <person name="Varghese N."/>
            <person name="Submissions S."/>
        </authorList>
    </citation>
    <scope>NUCLEOTIDE SEQUENCE [LARGE SCALE GENOMIC DNA]</scope>
    <source>
        <strain evidence="10">DSM 46839</strain>
    </source>
</reference>
<evidence type="ECO:0000259" key="8">
    <source>
        <dbReference type="Pfam" id="PF12161"/>
    </source>
</evidence>
<dbReference type="EMBL" id="FZOO01000006">
    <property type="protein sequence ID" value="SNS69809.1"/>
    <property type="molecule type" value="Genomic_DNA"/>
</dbReference>
<dbReference type="EC" id="2.1.1.72" evidence="1"/>
<dbReference type="GO" id="GO:0008170">
    <property type="term" value="F:N-methyltransferase activity"/>
    <property type="evidence" value="ECO:0007669"/>
    <property type="project" value="InterPro"/>
</dbReference>
<evidence type="ECO:0000256" key="4">
    <source>
        <dbReference type="ARBA" id="ARBA00022691"/>
    </source>
</evidence>
<evidence type="ECO:0000256" key="1">
    <source>
        <dbReference type="ARBA" id="ARBA00011900"/>
    </source>
</evidence>
<proteinExistence type="predicted"/>
<dbReference type="Pfam" id="PF02384">
    <property type="entry name" value="N6_Mtase"/>
    <property type="match status" value="1"/>
</dbReference>
<dbReference type="PANTHER" id="PTHR42933:SF3">
    <property type="entry name" value="TYPE I RESTRICTION ENZYME MJAVIII METHYLASE SUBUNIT"/>
    <property type="match status" value="1"/>
</dbReference>
<keyword evidence="3" id="KW-0808">Transferase</keyword>
<dbReference type="InterPro" id="IPR022749">
    <property type="entry name" value="D12N6_MeTrfase_N"/>
</dbReference>
<dbReference type="OrthoDB" id="9784823at2"/>
<dbReference type="AlphaFoldDB" id="A0A239GKX0"/>
<dbReference type="Proteomes" id="UP000198373">
    <property type="component" value="Unassembled WGS sequence"/>
</dbReference>
<dbReference type="GO" id="GO:0009007">
    <property type="term" value="F:site-specific DNA-methyltransferase (adenine-specific) activity"/>
    <property type="evidence" value="ECO:0007669"/>
    <property type="project" value="UniProtKB-EC"/>
</dbReference>
<evidence type="ECO:0000256" key="2">
    <source>
        <dbReference type="ARBA" id="ARBA00022603"/>
    </source>
</evidence>
<dbReference type="PANTHER" id="PTHR42933">
    <property type="entry name" value="SLR6095 PROTEIN"/>
    <property type="match status" value="1"/>
</dbReference>
<dbReference type="GO" id="GO:0032259">
    <property type="term" value="P:methylation"/>
    <property type="evidence" value="ECO:0007669"/>
    <property type="project" value="UniProtKB-KW"/>
</dbReference>
<dbReference type="GO" id="GO:0009307">
    <property type="term" value="P:DNA restriction-modification system"/>
    <property type="evidence" value="ECO:0007669"/>
    <property type="project" value="UniProtKB-KW"/>
</dbReference>
<organism evidence="9 10">
    <name type="scientific">Geodermatophilus pulveris</name>
    <dbReference type="NCBI Taxonomy" id="1564159"/>
    <lineage>
        <taxon>Bacteria</taxon>
        <taxon>Bacillati</taxon>
        <taxon>Actinomycetota</taxon>
        <taxon>Actinomycetes</taxon>
        <taxon>Geodermatophilales</taxon>
        <taxon>Geodermatophilaceae</taxon>
        <taxon>Geodermatophilus</taxon>
    </lineage>
</organism>
<keyword evidence="2" id="KW-0489">Methyltransferase</keyword>
<dbReference type="Gene3D" id="3.40.50.150">
    <property type="entry name" value="Vaccinia Virus protein VP39"/>
    <property type="match status" value="1"/>
</dbReference>
<sequence length="651" mass="72020">MTKPDPNFIWSIADLLRGPYRPKEYGTVILPFTVLARFESVLAPTKKAVLGAAVKYEDSPPLLRDTMLKRAAGQDFYNTSQVSLSDLGDPSQLAANLINLVDGYNEEVRQIFERFDMHNVIRTLDDRDRLPDIVKRFAVLNVHPDLVSNAEMGDVFEELIRRFMESSKDLAGDYFTPREVVRLCVSLLFSPDTHDLSDPNLIRQVYDPTCGTGGMLSEAHQWMEDHGGQATLSLYGQEFNEISHAMAKSDLLIRRQDPRNIYFGDTLLDDGHANKTFTYCLANPPFGQDWKKQQKAVLAERARDGESGRFAAGVPSVNDGAMLFLQHLVSKMRPADQGGGRGAIVLNGSPLFAGGAGSGPSEIRRHLLRNDLVDAIIGLPTQMFYNTGIATYIWVLDNNKPAERQGKVQLIDATSLWVPMPKSIGDKRRMLSPANINAIVALYGEFEDADPKLSKVLSTEDFGYRTITVEQPLRQVFAVDDDGINRVMGLRAINKLDKDTRHALREALGSLDQTATWTSLGDFDMALGSALGGQGVGLTPANRRSVTAAFAVSSSEGMLVTDKTGAPEPDPDLRDTENVPLTEDVDAYLKREVLPWAPEAWIDHSRTKIGYEVPFAKTFYVYQPPRPLADIDSDVQGAIARVQALFTEVKA</sequence>
<evidence type="ECO:0000259" key="7">
    <source>
        <dbReference type="Pfam" id="PF02384"/>
    </source>
</evidence>
<feature type="domain" description="N6 adenine-specific DNA methyltransferase N-terminal" evidence="8">
    <location>
        <begin position="7"/>
        <end position="137"/>
    </location>
</feature>
<name>A0A239GKX0_9ACTN</name>